<evidence type="ECO:0000256" key="4">
    <source>
        <dbReference type="ARBA" id="ARBA00022553"/>
    </source>
</evidence>
<evidence type="ECO:0000256" key="6">
    <source>
        <dbReference type="ARBA" id="ARBA00022723"/>
    </source>
</evidence>
<comment type="function">
    <text evidence="19">Necessary for the splicing of pre-mRNA. Has a role in the recognition of the branch site (5'-UACUAAC-3'), the pyrimidine tract and the 3'-splice site at the 3'-end of introns.</text>
</comment>
<feature type="compositionally biased region" description="Pro residues" evidence="20">
    <location>
        <begin position="690"/>
        <end position="699"/>
    </location>
</feature>
<feature type="region of interest" description="Disordered" evidence="20">
    <location>
        <begin position="248"/>
        <end position="268"/>
    </location>
</feature>
<evidence type="ECO:0000256" key="1">
    <source>
        <dbReference type="ARBA" id="ARBA00004123"/>
    </source>
</evidence>
<dbReference type="PROSITE" id="PS50084">
    <property type="entry name" value="KH_TYPE_1"/>
    <property type="match status" value="1"/>
</dbReference>
<protein>
    <recommendedName>
        <fullName evidence="19">Branchpoint-bridging protein</fullName>
    </recommendedName>
</protein>
<dbReference type="HOGENOM" id="CLU_016864_2_0_1"/>
<dbReference type="PANTHER" id="PTHR11208:SF45">
    <property type="entry name" value="SPLICING FACTOR 1"/>
    <property type="match status" value="1"/>
</dbReference>
<evidence type="ECO:0000256" key="7">
    <source>
        <dbReference type="ARBA" id="ARBA00022728"/>
    </source>
</evidence>
<dbReference type="InterPro" id="IPR032570">
    <property type="entry name" value="SF1-HH"/>
</dbReference>
<dbReference type="SMART" id="SM00343">
    <property type="entry name" value="ZnF_C2HC"/>
    <property type="match status" value="2"/>
</dbReference>
<keyword evidence="13" id="KW-0804">Transcription</keyword>
<keyword evidence="6 19" id="KW-0479">Metal-binding</keyword>
<dbReference type="KEGG" id="aag:5564257"/>
<reference evidence="22" key="1">
    <citation type="submission" date="2005-10" db="EMBL/GenBank/DDBJ databases">
        <authorList>
            <person name="Loftus B.J."/>
            <person name="Nene V.M."/>
            <person name="Hannick L.I."/>
            <person name="Bidwell S."/>
            <person name="Haas B."/>
            <person name="Amedeo P."/>
            <person name="Orvis J."/>
            <person name="Wortman J.R."/>
            <person name="White O.R."/>
            <person name="Salzberg S."/>
            <person name="Shumway M."/>
            <person name="Koo H."/>
            <person name="Zhao Y."/>
            <person name="Holmes M."/>
            <person name="Miller J."/>
            <person name="Schatz M."/>
            <person name="Pop M."/>
            <person name="Pai G."/>
            <person name="Utterback T."/>
            <person name="Rogers Y.-H."/>
            <person name="Kravitz S."/>
            <person name="Fraser C.M."/>
        </authorList>
    </citation>
    <scope>NUCLEOTIDE SEQUENCE</scope>
    <source>
        <strain evidence="22">Liverpool</strain>
    </source>
</reference>
<keyword evidence="11" id="KW-0007">Acetylation</keyword>
<keyword evidence="8 17" id="KW-0863">Zinc-finger</keyword>
<reference evidence="22" key="3">
    <citation type="submission" date="2012-09" db="EMBL/GenBank/DDBJ databases">
        <authorList>
            <consortium name="VectorBase"/>
        </authorList>
    </citation>
    <scope>NUCLEOTIDE SEQUENCE</scope>
    <source>
        <strain evidence="22">Liverpool</strain>
    </source>
</reference>
<dbReference type="FunFam" id="3.30.1370.10:FF:000016">
    <property type="entry name" value="Putative splicing factor 1"/>
    <property type="match status" value="1"/>
</dbReference>
<dbReference type="PANTHER" id="PTHR11208">
    <property type="entry name" value="RNA-BINDING PROTEIN RELATED"/>
    <property type="match status" value="1"/>
</dbReference>
<dbReference type="PRINTS" id="PR01217">
    <property type="entry name" value="PRICHEXTENSN"/>
</dbReference>
<feature type="compositionally biased region" description="Pro residues" evidence="20">
    <location>
        <begin position="574"/>
        <end position="586"/>
    </location>
</feature>
<dbReference type="PROSITE" id="PS50158">
    <property type="entry name" value="ZF_CCHC"/>
    <property type="match status" value="1"/>
</dbReference>
<feature type="compositionally biased region" description="Basic and acidic residues" evidence="20">
    <location>
        <begin position="44"/>
        <end position="54"/>
    </location>
</feature>
<dbReference type="InterPro" id="IPR036612">
    <property type="entry name" value="KH_dom_type_1_sf"/>
</dbReference>
<dbReference type="OrthoDB" id="10021397at2759"/>
<feature type="region of interest" description="Disordered" evidence="20">
    <location>
        <begin position="536"/>
        <end position="699"/>
    </location>
</feature>
<evidence type="ECO:0000256" key="14">
    <source>
        <dbReference type="ARBA" id="ARBA00023187"/>
    </source>
</evidence>
<accession>A0A1S4F6U2</accession>
<keyword evidence="5 19" id="KW-0507">mRNA processing</keyword>
<reference evidence="22" key="2">
    <citation type="journal article" date="2007" name="Science">
        <title>Genome sequence of Aedes aegypti, a major arbovirus vector.</title>
        <authorList>
            <person name="Nene V."/>
            <person name="Wortman J.R."/>
            <person name="Lawson D."/>
            <person name="Haas B."/>
            <person name="Kodira C."/>
            <person name="Tu Z.J."/>
            <person name="Loftus B."/>
            <person name="Xi Z."/>
            <person name="Megy K."/>
            <person name="Grabherr M."/>
            <person name="Ren Q."/>
            <person name="Zdobnov E.M."/>
            <person name="Lobo N.F."/>
            <person name="Campbell K.S."/>
            <person name="Brown S.E."/>
            <person name="Bonaldo M.F."/>
            <person name="Zhu J."/>
            <person name="Sinkins S.P."/>
            <person name="Hogenkamp D.G."/>
            <person name="Amedeo P."/>
            <person name="Arensburger P."/>
            <person name="Atkinson P.W."/>
            <person name="Bidwell S."/>
            <person name="Biedler J."/>
            <person name="Birney E."/>
            <person name="Bruggner R.V."/>
            <person name="Costas J."/>
            <person name="Coy M.R."/>
            <person name="Crabtree J."/>
            <person name="Crawford M."/>
            <person name="Debruyn B."/>
            <person name="Decaprio D."/>
            <person name="Eiglmeier K."/>
            <person name="Eisenstadt E."/>
            <person name="El-Dorry H."/>
            <person name="Gelbart W.M."/>
            <person name="Gomes S.L."/>
            <person name="Hammond M."/>
            <person name="Hannick L.I."/>
            <person name="Hogan J.R."/>
            <person name="Holmes M.H."/>
            <person name="Jaffe D."/>
            <person name="Johnston J.S."/>
            <person name="Kennedy R.C."/>
            <person name="Koo H."/>
            <person name="Kravitz S."/>
            <person name="Kriventseva E.V."/>
            <person name="Kulp D."/>
            <person name="Labutti K."/>
            <person name="Lee E."/>
            <person name="Li S."/>
            <person name="Lovin D.D."/>
            <person name="Mao C."/>
            <person name="Mauceli E."/>
            <person name="Menck C.F."/>
            <person name="Miller J.R."/>
            <person name="Montgomery P."/>
            <person name="Mori A."/>
            <person name="Nascimento A.L."/>
            <person name="Naveira H.F."/>
            <person name="Nusbaum C."/>
            <person name="O'leary S."/>
            <person name="Orvis J."/>
            <person name="Pertea M."/>
            <person name="Quesneville H."/>
            <person name="Reidenbach K.R."/>
            <person name="Rogers Y.H."/>
            <person name="Roth C.W."/>
            <person name="Schneider J.R."/>
            <person name="Schatz M."/>
            <person name="Shumway M."/>
            <person name="Stanke M."/>
            <person name="Stinson E.O."/>
            <person name="Tubio J.M."/>
            <person name="Vanzee J.P."/>
            <person name="Verjovski-Almeida S."/>
            <person name="Werner D."/>
            <person name="White O."/>
            <person name="Wyder S."/>
            <person name="Zeng Q."/>
            <person name="Zhao Q."/>
            <person name="Zhao Y."/>
            <person name="Hill C.A."/>
            <person name="Raikhel A.S."/>
            <person name="Soares M.B."/>
            <person name="Knudson D.L."/>
            <person name="Lee N.H."/>
            <person name="Galagan J."/>
            <person name="Salzberg S.L."/>
            <person name="Paulsen I.T."/>
            <person name="Dimopoulos G."/>
            <person name="Collins F.H."/>
            <person name="Birren B."/>
            <person name="Fraser-Liggett C.M."/>
            <person name="Severson D.W."/>
        </authorList>
    </citation>
    <scope>NUCLEOTIDE SEQUENCE [LARGE SCALE GENOMIC DNA]</scope>
    <source>
        <strain evidence="22">Liverpool</strain>
    </source>
</reference>
<keyword evidence="3" id="KW-0678">Repressor</keyword>
<dbReference type="GO" id="GO:0000398">
    <property type="term" value="P:mRNA splicing, via spliceosome"/>
    <property type="evidence" value="ECO:0007669"/>
    <property type="project" value="UniProtKB-UniRule"/>
</dbReference>
<evidence type="ECO:0000256" key="20">
    <source>
        <dbReference type="SAM" id="MobiDB-lite"/>
    </source>
</evidence>
<evidence type="ECO:0000313" key="23">
    <source>
        <dbReference type="Proteomes" id="UP000682892"/>
    </source>
</evidence>
<name>A0A1S4F6U2_AEDAE</name>
<evidence type="ECO:0000256" key="5">
    <source>
        <dbReference type="ARBA" id="ARBA00022664"/>
    </source>
</evidence>
<evidence type="ECO:0000256" key="11">
    <source>
        <dbReference type="ARBA" id="ARBA00022990"/>
    </source>
</evidence>
<organism evidence="22 23">
    <name type="scientific">Aedes aegypti</name>
    <name type="common">Yellowfever mosquito</name>
    <name type="synonym">Culex aegypti</name>
    <dbReference type="NCBI Taxonomy" id="7159"/>
    <lineage>
        <taxon>Eukaryota</taxon>
        <taxon>Metazoa</taxon>
        <taxon>Ecdysozoa</taxon>
        <taxon>Arthropoda</taxon>
        <taxon>Hexapoda</taxon>
        <taxon>Insecta</taxon>
        <taxon>Pterygota</taxon>
        <taxon>Neoptera</taxon>
        <taxon>Endopterygota</taxon>
        <taxon>Diptera</taxon>
        <taxon>Nematocera</taxon>
        <taxon>Culicoidea</taxon>
        <taxon>Culicidae</taxon>
        <taxon>Culicinae</taxon>
        <taxon>Aedini</taxon>
        <taxon>Aedes</taxon>
        <taxon>Stegomyia</taxon>
    </lineage>
</organism>
<evidence type="ECO:0000259" key="21">
    <source>
        <dbReference type="PROSITE" id="PS50158"/>
    </source>
</evidence>
<keyword evidence="14 19" id="KW-0508">mRNA splicing</keyword>
<evidence type="ECO:0000256" key="8">
    <source>
        <dbReference type="ARBA" id="ARBA00022771"/>
    </source>
</evidence>
<dbReference type="EMBL" id="CH477294">
    <property type="protein sequence ID" value="EAT44482.1"/>
    <property type="molecule type" value="Genomic_DNA"/>
</dbReference>
<dbReference type="Pfam" id="PF22675">
    <property type="entry name" value="KH-I_KHDC4-BBP"/>
    <property type="match status" value="1"/>
</dbReference>
<evidence type="ECO:0000256" key="18">
    <source>
        <dbReference type="PROSITE-ProRule" id="PRU00117"/>
    </source>
</evidence>
<dbReference type="SUPFAM" id="SSF54791">
    <property type="entry name" value="Eukaryotic type KH-domain (KH-domain type I)"/>
    <property type="match status" value="1"/>
</dbReference>
<dbReference type="InterPro" id="IPR055256">
    <property type="entry name" value="KH_1_KHDC4/BBP-like"/>
</dbReference>
<dbReference type="AlphaFoldDB" id="A0A1S4F6U2"/>
<dbReference type="Proteomes" id="UP000682892">
    <property type="component" value="Chromosome 2"/>
</dbReference>
<evidence type="ECO:0000256" key="2">
    <source>
        <dbReference type="ARBA" id="ARBA00010382"/>
    </source>
</evidence>
<evidence type="ECO:0000256" key="17">
    <source>
        <dbReference type="PROSITE-ProRule" id="PRU00047"/>
    </source>
</evidence>
<keyword evidence="7 19" id="KW-0747">Spliceosome</keyword>
<dbReference type="InterPro" id="IPR001878">
    <property type="entry name" value="Znf_CCHC"/>
</dbReference>
<dbReference type="CTD" id="7536"/>
<dbReference type="CDD" id="cd22382">
    <property type="entry name" value="KH-I_SF1"/>
    <property type="match status" value="1"/>
</dbReference>
<dbReference type="OMA" id="PGMPSMY"/>
<evidence type="ECO:0000256" key="15">
    <source>
        <dbReference type="ARBA" id="ARBA00023242"/>
    </source>
</evidence>
<evidence type="ECO:0000256" key="19">
    <source>
        <dbReference type="RuleBase" id="RU367126"/>
    </source>
</evidence>
<dbReference type="InterPro" id="IPR036875">
    <property type="entry name" value="Znf_CCHC_sf"/>
</dbReference>
<dbReference type="Gene3D" id="3.30.1370.10">
    <property type="entry name" value="K Homology domain, type 1"/>
    <property type="match status" value="1"/>
</dbReference>
<evidence type="ECO:0000256" key="16">
    <source>
        <dbReference type="ARBA" id="ARBA00055181"/>
    </source>
</evidence>
<dbReference type="SMART" id="SM00322">
    <property type="entry name" value="KH"/>
    <property type="match status" value="1"/>
</dbReference>
<evidence type="ECO:0000313" key="22">
    <source>
        <dbReference type="EMBL" id="EAT44482.1"/>
    </source>
</evidence>
<dbReference type="GO" id="GO:0005681">
    <property type="term" value="C:spliceosomal complex"/>
    <property type="evidence" value="ECO:0007669"/>
    <property type="project" value="UniProtKB-KW"/>
</dbReference>
<dbReference type="GO" id="GO:0048024">
    <property type="term" value="P:regulation of mRNA splicing, via spliceosome"/>
    <property type="evidence" value="ECO:0007669"/>
    <property type="project" value="TreeGrafter"/>
</dbReference>
<sequence length="699" mass="77527">MVSRPKDKGRDRDRDRDGESSHSHGKSRDKDRDRRRSRSKSRHREKDRERERDRDHRRRSRSRSRDRRRRSRSRSRDRRRSRERERYDRGNSRASDRSNRGRESDDRESAYDYKGIEFTQSVIESMMSTAANAKSFAELLNSYNQQQQIQQQQQQIQAQKALLEAHNENSQSSEAGRDGPSGSGSSRDDAERRRKKKSRWAGGDHDKTFIPGMPTILPPGMTPDQQEAYLVQLQIEEISRKLRTGDLMIPQNPEERSPSPEPIYSSDGKRLNTREFRTRKKLEEQRHQLIQRMQCMNPDFKPPSDYKPPVIRVSDKVLIPQEEHPDINFVGLLIGPRGNTLKAMEKDTGAKIIIRGKGSVKEGKVGRKDGQPLPGEDEPLHAFITASNPEAVKKAVDRIKDVIRQGIEVPEGHNDLRRMQLRELAQLNGTLRETDGPRCTNCGSNEHKTWLCPDKPNITTSIVCSSCGGAGHIAKDCRSKRPGQGGPPASNNQAKIDEEYMSLMAELGEGPPPESNSQQNSNFSRSYGVFEPRQAPRPLMQTPHLPPPHAAPPAPPTTTAPMPLPPQMSQWNMPPIPAPPPPPPGVTPLMSWGQQPPPPGGSPDVLPPGTAPLPRYPQSYPPPPPGVSQPLAPGTSPVGMPSWSGSSSSGGPPPLMPPGSWQPPGGAPGTSFIQPPPMPVGLPPAHLLSAPPPPPPPSS</sequence>
<dbReference type="SUPFAM" id="SSF57756">
    <property type="entry name" value="Retrovirus zinc finger-like domains"/>
    <property type="match status" value="1"/>
</dbReference>
<keyword evidence="9 19" id="KW-0862">Zinc</keyword>
<dbReference type="GO" id="GO:0045131">
    <property type="term" value="F:pre-mRNA branch point binding"/>
    <property type="evidence" value="ECO:0007669"/>
    <property type="project" value="UniProtKB-UniRule"/>
</dbReference>
<evidence type="ECO:0000256" key="10">
    <source>
        <dbReference type="ARBA" id="ARBA00022884"/>
    </source>
</evidence>
<feature type="compositionally biased region" description="Low complexity" evidence="20">
    <location>
        <begin position="628"/>
        <end position="650"/>
    </location>
</feature>
<feature type="compositionally biased region" description="Pro residues" evidence="20">
    <location>
        <begin position="544"/>
        <end position="566"/>
    </location>
</feature>
<dbReference type="Gene3D" id="4.10.60.10">
    <property type="entry name" value="Zinc finger, CCHC-type"/>
    <property type="match status" value="1"/>
</dbReference>
<comment type="similarity">
    <text evidence="2 19">Belongs to the BBP/SF1 family.</text>
</comment>
<dbReference type="Pfam" id="PF16275">
    <property type="entry name" value="SF1-HH"/>
    <property type="match status" value="1"/>
</dbReference>
<dbReference type="GO" id="GO:0008270">
    <property type="term" value="F:zinc ion binding"/>
    <property type="evidence" value="ECO:0007669"/>
    <property type="project" value="UniProtKB-UniRule"/>
</dbReference>
<keyword evidence="12" id="KW-0805">Transcription regulation</keyword>
<gene>
    <name evidence="22" type="ORF">AaeL_AAEL004167</name>
</gene>
<keyword evidence="4" id="KW-0597">Phosphoprotein</keyword>
<keyword evidence="10 18" id="KW-0694">RNA-binding</keyword>
<dbReference type="GO" id="GO:0003729">
    <property type="term" value="F:mRNA binding"/>
    <property type="evidence" value="ECO:0007669"/>
    <property type="project" value="TreeGrafter"/>
</dbReference>
<feature type="compositionally biased region" description="Basic and acidic residues" evidence="20">
    <location>
        <begin position="80"/>
        <end position="114"/>
    </location>
</feature>
<comment type="function">
    <text evidence="16">Necessary for the ATP-dependent first step of spliceosome assembly. Binds to the intron branch point sequence (BPS) 5'-UACUAAC-3' of the pre-mRNA. May act as transcription repressor.</text>
</comment>
<comment type="subcellular location">
    <subcellularLocation>
        <location evidence="1 19">Nucleus</location>
    </subcellularLocation>
</comment>
<dbReference type="FunFam" id="4.10.60.10:FF:000031">
    <property type="entry name" value="splicing factor 1"/>
    <property type="match status" value="1"/>
</dbReference>
<feature type="domain" description="CCHC-type" evidence="21">
    <location>
        <begin position="464"/>
        <end position="479"/>
    </location>
</feature>
<keyword evidence="15 19" id="KW-0539">Nucleus</keyword>
<feature type="compositionally biased region" description="Basic residues" evidence="20">
    <location>
        <begin position="55"/>
        <end position="79"/>
    </location>
</feature>
<feature type="compositionally biased region" description="Pro residues" evidence="20">
    <location>
        <begin position="595"/>
        <end position="627"/>
    </location>
</feature>
<dbReference type="GO" id="GO:0005654">
    <property type="term" value="C:nucleoplasm"/>
    <property type="evidence" value="ECO:0007669"/>
    <property type="project" value="UniProtKB-ARBA"/>
</dbReference>
<dbReference type="InterPro" id="IPR004087">
    <property type="entry name" value="KH_dom"/>
</dbReference>
<dbReference type="InterPro" id="IPR047086">
    <property type="entry name" value="SF1-HH_sf"/>
</dbReference>
<dbReference type="InterPro" id="IPR045071">
    <property type="entry name" value="BBP-like"/>
</dbReference>
<evidence type="ECO:0000256" key="12">
    <source>
        <dbReference type="ARBA" id="ARBA00023015"/>
    </source>
</evidence>
<feature type="compositionally biased region" description="Basic and acidic residues" evidence="20">
    <location>
        <begin position="1"/>
        <end position="34"/>
    </location>
</feature>
<feature type="compositionally biased region" description="Pro residues" evidence="20">
    <location>
        <begin position="651"/>
        <end position="661"/>
    </location>
</feature>
<evidence type="ECO:0000256" key="13">
    <source>
        <dbReference type="ARBA" id="ARBA00023163"/>
    </source>
</evidence>
<feature type="region of interest" description="Disordered" evidence="20">
    <location>
        <begin position="157"/>
        <end position="210"/>
    </location>
</feature>
<feature type="region of interest" description="Disordered" evidence="20">
    <location>
        <begin position="1"/>
        <end position="114"/>
    </location>
</feature>
<evidence type="ECO:0000256" key="3">
    <source>
        <dbReference type="ARBA" id="ARBA00022491"/>
    </source>
</evidence>
<dbReference type="Gene3D" id="6.10.140.1790">
    <property type="match status" value="1"/>
</dbReference>
<dbReference type="Pfam" id="PF00098">
    <property type="entry name" value="zf-CCHC"/>
    <property type="match status" value="1"/>
</dbReference>
<proteinExistence type="inferred from homology"/>
<evidence type="ECO:0000256" key="9">
    <source>
        <dbReference type="ARBA" id="ARBA00022833"/>
    </source>
</evidence>